<reference evidence="2 3" key="2">
    <citation type="journal article" date="2012" name="Stand. Genomic Sci.">
        <title>Complete Genome Sequence of Clostridium clariflavum DSM 19732.</title>
        <authorList>
            <person name="Izquierdo J.A."/>
            <person name="Goodwin L."/>
            <person name="Davenport K.W."/>
            <person name="Teshima H."/>
            <person name="Bruce D."/>
            <person name="Detter C."/>
            <person name="Tapia R."/>
            <person name="Han S."/>
            <person name="Land M."/>
            <person name="Hauser L."/>
            <person name="Jeffries C.D."/>
            <person name="Han J."/>
            <person name="Pitluck S."/>
            <person name="Nolan M."/>
            <person name="Chen A."/>
            <person name="Huntemann M."/>
            <person name="Mavromatis K."/>
            <person name="Mikhailova N."/>
            <person name="Liolios K."/>
            <person name="Woyke T."/>
            <person name="Lynd L.R."/>
        </authorList>
    </citation>
    <scope>NUCLEOTIDE SEQUENCE [LARGE SCALE GENOMIC DNA]</scope>
    <source>
        <strain evidence="3">DSM 19732 / NBRC 101661 / EBR45</strain>
    </source>
</reference>
<dbReference type="PANTHER" id="PTHR38030:SF2">
    <property type="entry name" value="PROTOPORPHYRINOGEN IX DEHYDROGENASE [QUINONE]"/>
    <property type="match status" value="1"/>
</dbReference>
<dbReference type="eggNOG" id="COG0716">
    <property type="taxonomic scope" value="Bacteria"/>
</dbReference>
<gene>
    <name evidence="2" type="ordered locus">Clocl_2487</name>
</gene>
<organism evidence="2 3">
    <name type="scientific">Acetivibrio clariflavus (strain DSM 19732 / NBRC 101661 / EBR45)</name>
    <name type="common">Clostridium clariflavum</name>
    <dbReference type="NCBI Taxonomy" id="720554"/>
    <lineage>
        <taxon>Bacteria</taxon>
        <taxon>Bacillati</taxon>
        <taxon>Bacillota</taxon>
        <taxon>Clostridia</taxon>
        <taxon>Eubacteriales</taxon>
        <taxon>Oscillospiraceae</taxon>
        <taxon>Acetivibrio</taxon>
    </lineage>
</organism>
<dbReference type="GO" id="GO:0006783">
    <property type="term" value="P:heme biosynthetic process"/>
    <property type="evidence" value="ECO:0007669"/>
    <property type="project" value="TreeGrafter"/>
</dbReference>
<evidence type="ECO:0000313" key="3">
    <source>
        <dbReference type="Proteomes" id="UP000005435"/>
    </source>
</evidence>
<sequence>MKALIVYYSMYSNTEKIANVFAKKINADLINLKESNEIKIDNYDLIGFGSGVYRESLSSKLLNCVEKLDLKGKNVFVFSTSGIGARFYNNKLLKILRSKGAICKGSFACKGYYTTTEIKKNMIFELFRKLSEGHPDEKDIQKAEKFIDNMIKSI</sequence>
<dbReference type="PROSITE" id="PS50902">
    <property type="entry name" value="FLAVODOXIN_LIKE"/>
    <property type="match status" value="1"/>
</dbReference>
<dbReference type="AlphaFoldDB" id="G8LZX2"/>
<dbReference type="STRING" id="720554.Clocl_2487"/>
<dbReference type="EMBL" id="CP003065">
    <property type="protein sequence ID" value="AEV69062.1"/>
    <property type="molecule type" value="Genomic_DNA"/>
</dbReference>
<dbReference type="Proteomes" id="UP000005435">
    <property type="component" value="Chromosome"/>
</dbReference>
<dbReference type="KEGG" id="ccl:Clocl_2487"/>
<dbReference type="RefSeq" id="WP_014255630.1">
    <property type="nucleotide sequence ID" value="NC_016627.1"/>
</dbReference>
<dbReference type="SUPFAM" id="SSF52218">
    <property type="entry name" value="Flavoproteins"/>
    <property type="match status" value="1"/>
</dbReference>
<dbReference type="Gene3D" id="3.40.50.360">
    <property type="match status" value="1"/>
</dbReference>
<name>G8LZX2_ACECE</name>
<proteinExistence type="predicted"/>
<evidence type="ECO:0000259" key="1">
    <source>
        <dbReference type="PROSITE" id="PS50902"/>
    </source>
</evidence>
<dbReference type="HOGENOM" id="CLU_105338_0_0_9"/>
<evidence type="ECO:0000313" key="2">
    <source>
        <dbReference type="EMBL" id="AEV69062.1"/>
    </source>
</evidence>
<feature type="domain" description="Flavodoxin-like" evidence="1">
    <location>
        <begin position="3"/>
        <end position="151"/>
    </location>
</feature>
<dbReference type="PANTHER" id="PTHR38030">
    <property type="entry name" value="PROTOPORPHYRINOGEN IX DEHYDROGENASE [MENAQUINONE]"/>
    <property type="match status" value="1"/>
</dbReference>
<dbReference type="GO" id="GO:0016651">
    <property type="term" value="F:oxidoreductase activity, acting on NAD(P)H"/>
    <property type="evidence" value="ECO:0007669"/>
    <property type="project" value="UniProtKB-ARBA"/>
</dbReference>
<dbReference type="InterPro" id="IPR008254">
    <property type="entry name" value="Flavodoxin/NO_synth"/>
</dbReference>
<dbReference type="GO" id="GO:0070819">
    <property type="term" value="F:menaquinone-dependent protoporphyrinogen oxidase activity"/>
    <property type="evidence" value="ECO:0007669"/>
    <property type="project" value="TreeGrafter"/>
</dbReference>
<accession>G8LZX2</accession>
<dbReference type="InterPro" id="IPR052200">
    <property type="entry name" value="Protoporphyrinogen_IX_DH"/>
</dbReference>
<reference evidence="3" key="1">
    <citation type="submission" date="2011-12" db="EMBL/GenBank/DDBJ databases">
        <title>Complete sequence of Clostridium clariflavum DSM 19732.</title>
        <authorList>
            <consortium name="US DOE Joint Genome Institute"/>
            <person name="Lucas S."/>
            <person name="Han J."/>
            <person name="Lapidus A."/>
            <person name="Cheng J.-F."/>
            <person name="Goodwin L."/>
            <person name="Pitluck S."/>
            <person name="Peters L."/>
            <person name="Teshima H."/>
            <person name="Detter J.C."/>
            <person name="Han C."/>
            <person name="Tapia R."/>
            <person name="Land M."/>
            <person name="Hauser L."/>
            <person name="Kyrpides N."/>
            <person name="Ivanova N."/>
            <person name="Pagani I."/>
            <person name="Kitzmiller T."/>
            <person name="Lynd L."/>
            <person name="Izquierdo J."/>
            <person name="Woyke T."/>
        </authorList>
    </citation>
    <scope>NUCLEOTIDE SEQUENCE [LARGE SCALE GENOMIC DNA]</scope>
    <source>
        <strain evidence="3">DSM 19732 / NBRC 101661 / EBR45</strain>
    </source>
</reference>
<protein>
    <submittedName>
        <fullName evidence="2">Flavodoxin</fullName>
    </submittedName>
</protein>
<dbReference type="Pfam" id="PF12641">
    <property type="entry name" value="Flavodoxin_3"/>
    <property type="match status" value="1"/>
</dbReference>
<keyword evidence="3" id="KW-1185">Reference proteome</keyword>
<dbReference type="OrthoDB" id="4564047at2"/>
<dbReference type="InterPro" id="IPR029039">
    <property type="entry name" value="Flavoprotein-like_sf"/>
</dbReference>
<dbReference type="GO" id="GO:0010181">
    <property type="term" value="F:FMN binding"/>
    <property type="evidence" value="ECO:0007669"/>
    <property type="project" value="InterPro"/>
</dbReference>